<dbReference type="CDD" id="cd18787">
    <property type="entry name" value="SF2_C_DEAD"/>
    <property type="match status" value="1"/>
</dbReference>
<feature type="compositionally biased region" description="Basic and acidic residues" evidence="10">
    <location>
        <begin position="506"/>
        <end position="529"/>
    </location>
</feature>
<accession>A0A0R2NGM0</accession>
<evidence type="ECO:0000256" key="5">
    <source>
        <dbReference type="ARBA" id="ARBA00022840"/>
    </source>
</evidence>
<keyword evidence="6 8" id="KW-0694">RNA-binding</keyword>
<evidence type="ECO:0000256" key="4">
    <source>
        <dbReference type="ARBA" id="ARBA00022806"/>
    </source>
</evidence>
<dbReference type="EMBL" id="JQCQ01000018">
    <property type="protein sequence ID" value="KRO24967.1"/>
    <property type="molecule type" value="Genomic_DNA"/>
</dbReference>
<reference evidence="14 15" key="1">
    <citation type="journal article" date="2015" name="Genome Announc.">
        <title>Expanding the biotechnology potential of lactobacilli through comparative genomics of 213 strains and associated genera.</title>
        <authorList>
            <person name="Sun Z."/>
            <person name="Harris H.M."/>
            <person name="McCann A."/>
            <person name="Guo C."/>
            <person name="Argimon S."/>
            <person name="Zhang W."/>
            <person name="Yang X."/>
            <person name="Jeffery I.B."/>
            <person name="Cooney J.C."/>
            <person name="Kagawa T.F."/>
            <person name="Liu W."/>
            <person name="Song Y."/>
            <person name="Salvetti E."/>
            <person name="Wrobel A."/>
            <person name="Rasinkangas P."/>
            <person name="Parkhill J."/>
            <person name="Rea M.C."/>
            <person name="O'Sullivan O."/>
            <person name="Ritari J."/>
            <person name="Douillard F.P."/>
            <person name="Paul Ross R."/>
            <person name="Yang R."/>
            <person name="Briner A.E."/>
            <person name="Felis G.E."/>
            <person name="de Vos W.M."/>
            <person name="Barrangou R."/>
            <person name="Klaenhammer T.R."/>
            <person name="Caufield P.W."/>
            <person name="Cui Y."/>
            <person name="Zhang H."/>
            <person name="O'Toole P.W."/>
        </authorList>
    </citation>
    <scope>NUCLEOTIDE SEQUENCE [LARGE SCALE GENOMIC DNA]</scope>
    <source>
        <strain evidence="14 15">DSM 23026</strain>
    </source>
</reference>
<dbReference type="AlphaFoldDB" id="A0A0R2NGM0"/>
<dbReference type="InterPro" id="IPR014014">
    <property type="entry name" value="RNA_helicase_DEAD_Q_motif"/>
</dbReference>
<dbReference type="PROSITE" id="PS51195">
    <property type="entry name" value="Q_MOTIF"/>
    <property type="match status" value="1"/>
</dbReference>
<dbReference type="GO" id="GO:0005840">
    <property type="term" value="C:ribosome"/>
    <property type="evidence" value="ECO:0007669"/>
    <property type="project" value="TreeGrafter"/>
</dbReference>
<sequence length="556" mass="62161">MFSKWYKWDSVPEERIFFILIPWISQEEFYLKFTELGLDEDILKAVKDSGYEEATPIQSETIPSTLAGKDIIGQAQTGTGKTAAFGLPILQNIDVNNPNIQAIIVSPTRELAAQTQSEIFRLGKYKKAKVQVVYGGADIRRQINSLKSHPQIVVGTPGRLLDHIGRKTIRLDHVKTLVLDEADDMLDMGFLPDIEKIIEQTPSDRQTLLFSATMPAPIKKVGVKFMTDPHQITVKSKELTADSVEQYYIRSKEFEKFDVLTRIIDVQNPELSLVFGRTKRRVDEVAKGLTLRGYNAAGIHGDLTQQRRMSILKQFRDGELDILVATDVAARGLDISGVTHVYNYDIPQDPESYVHRIGRTGRAGAKGVSVTFVTNWEMDYLRDVEQLTKKRMLPLKPPTEEEAFAGRAAEAEEKVQALVKKTKVETFSDQADRLLEQYDAKTLVAALLSEETKSDASETKVKITPERPLPRKKGGKGGYRGNGGHRGGNGNGRRNGNGGRGGHSKWRGDKDKDRGGYNRGNRDRNDRNRGGNGNRSGKPQSGNRSSSKRNFVIKEH</sequence>
<evidence type="ECO:0000259" key="11">
    <source>
        <dbReference type="PROSITE" id="PS51192"/>
    </source>
</evidence>
<evidence type="ECO:0000256" key="3">
    <source>
        <dbReference type="ARBA" id="ARBA00022801"/>
    </source>
</evidence>
<dbReference type="SMART" id="SM00490">
    <property type="entry name" value="HELICc"/>
    <property type="match status" value="1"/>
</dbReference>
<evidence type="ECO:0000256" key="10">
    <source>
        <dbReference type="SAM" id="MobiDB-lite"/>
    </source>
</evidence>
<dbReference type="SUPFAM" id="SSF52540">
    <property type="entry name" value="P-loop containing nucleoside triphosphate hydrolases"/>
    <property type="match status" value="1"/>
</dbReference>
<feature type="short sequence motif" description="Q motif" evidence="9">
    <location>
        <begin position="31"/>
        <end position="59"/>
    </location>
</feature>
<evidence type="ECO:0000256" key="1">
    <source>
        <dbReference type="ARBA" id="ARBA00022490"/>
    </source>
</evidence>
<dbReference type="GO" id="GO:0033592">
    <property type="term" value="F:RNA strand annealing activity"/>
    <property type="evidence" value="ECO:0007669"/>
    <property type="project" value="TreeGrafter"/>
</dbReference>
<dbReference type="GO" id="GO:0003724">
    <property type="term" value="F:RNA helicase activity"/>
    <property type="evidence" value="ECO:0007669"/>
    <property type="project" value="UniProtKB-UniRule"/>
</dbReference>
<dbReference type="Proteomes" id="UP000051249">
    <property type="component" value="Unassembled WGS sequence"/>
</dbReference>
<dbReference type="PROSITE" id="PS51192">
    <property type="entry name" value="HELICASE_ATP_BIND_1"/>
    <property type="match status" value="1"/>
</dbReference>
<keyword evidence="8" id="KW-0346">Stress response</keyword>
<dbReference type="InterPro" id="IPR011545">
    <property type="entry name" value="DEAD/DEAH_box_helicase_dom"/>
</dbReference>
<dbReference type="SMART" id="SM00487">
    <property type="entry name" value="DEXDc"/>
    <property type="match status" value="1"/>
</dbReference>
<keyword evidence="2 8" id="KW-0547">Nucleotide-binding</keyword>
<comment type="subunit">
    <text evidence="8">Oligomerizes, may be a member of the RNA degradosome.</text>
</comment>
<dbReference type="GO" id="GO:0006401">
    <property type="term" value="P:RNA catabolic process"/>
    <property type="evidence" value="ECO:0007669"/>
    <property type="project" value="UniProtKB-UniRule"/>
</dbReference>
<keyword evidence="15" id="KW-1185">Reference proteome</keyword>
<protein>
    <recommendedName>
        <fullName evidence="8">DEAD-box ATP-dependent RNA helicase CshA</fullName>
        <ecNumber evidence="8">3.6.4.13</ecNumber>
    </recommendedName>
</protein>
<dbReference type="PANTHER" id="PTHR47963:SF5">
    <property type="entry name" value="DEAD-BOX ATP-DEPENDENT RNA HELICASE CSHA"/>
    <property type="match status" value="1"/>
</dbReference>
<evidence type="ECO:0000313" key="15">
    <source>
        <dbReference type="Proteomes" id="UP000051249"/>
    </source>
</evidence>
<comment type="caution">
    <text evidence="14">The sequence shown here is derived from an EMBL/GenBank/DDBJ whole genome shotgun (WGS) entry which is preliminary data.</text>
</comment>
<dbReference type="Pfam" id="PF00271">
    <property type="entry name" value="Helicase_C"/>
    <property type="match status" value="1"/>
</dbReference>
<dbReference type="PROSITE" id="PS51194">
    <property type="entry name" value="HELICASE_CTER"/>
    <property type="match status" value="1"/>
</dbReference>
<evidence type="ECO:0000256" key="2">
    <source>
        <dbReference type="ARBA" id="ARBA00022741"/>
    </source>
</evidence>
<feature type="compositionally biased region" description="Polar residues" evidence="10">
    <location>
        <begin position="537"/>
        <end position="549"/>
    </location>
</feature>
<feature type="domain" description="Helicase ATP-binding" evidence="11">
    <location>
        <begin position="62"/>
        <end position="232"/>
    </location>
</feature>
<evidence type="ECO:0000256" key="7">
    <source>
        <dbReference type="ARBA" id="ARBA00047984"/>
    </source>
</evidence>
<comment type="subcellular location">
    <subcellularLocation>
        <location evidence="8">Cytoplasm</location>
    </subcellularLocation>
</comment>
<feature type="region of interest" description="Disordered" evidence="10">
    <location>
        <begin position="451"/>
        <end position="556"/>
    </location>
</feature>
<keyword evidence="5 8" id="KW-0067">ATP-binding</keyword>
<dbReference type="InterPro" id="IPR001650">
    <property type="entry name" value="Helicase_C-like"/>
</dbReference>
<dbReference type="GO" id="GO:0009409">
    <property type="term" value="P:response to cold"/>
    <property type="evidence" value="ECO:0007669"/>
    <property type="project" value="TreeGrafter"/>
</dbReference>
<evidence type="ECO:0000256" key="8">
    <source>
        <dbReference type="HAMAP-Rule" id="MF_01493"/>
    </source>
</evidence>
<dbReference type="GO" id="GO:0005524">
    <property type="term" value="F:ATP binding"/>
    <property type="evidence" value="ECO:0007669"/>
    <property type="project" value="UniProtKB-UniRule"/>
</dbReference>
<keyword evidence="4 8" id="KW-0347">Helicase</keyword>
<evidence type="ECO:0000256" key="9">
    <source>
        <dbReference type="PROSITE-ProRule" id="PRU00552"/>
    </source>
</evidence>
<evidence type="ECO:0000259" key="13">
    <source>
        <dbReference type="PROSITE" id="PS51195"/>
    </source>
</evidence>
<feature type="compositionally biased region" description="Gly residues" evidence="10">
    <location>
        <begin position="476"/>
        <end position="501"/>
    </location>
</feature>
<dbReference type="HAMAP" id="MF_01493">
    <property type="entry name" value="DEAD_helicase_CshA"/>
    <property type="match status" value="1"/>
</dbReference>
<dbReference type="PATRIC" id="fig|480391.4.peg.540"/>
<organism evidence="14 15">
    <name type="scientific">Pediococcus argentinicus</name>
    <dbReference type="NCBI Taxonomy" id="480391"/>
    <lineage>
        <taxon>Bacteria</taxon>
        <taxon>Bacillati</taxon>
        <taxon>Bacillota</taxon>
        <taxon>Bacilli</taxon>
        <taxon>Lactobacillales</taxon>
        <taxon>Lactobacillaceae</taxon>
        <taxon>Pediococcus</taxon>
    </lineage>
</organism>
<dbReference type="InterPro" id="IPR044742">
    <property type="entry name" value="DEAD/DEAH_RhlB"/>
</dbReference>
<feature type="domain" description="Helicase C-terminal" evidence="12">
    <location>
        <begin position="243"/>
        <end position="403"/>
    </location>
</feature>
<dbReference type="EC" id="3.6.4.13" evidence="8"/>
<dbReference type="InterPro" id="IPR050547">
    <property type="entry name" value="DEAD_box_RNA_helicases"/>
</dbReference>
<dbReference type="Gene3D" id="3.40.50.300">
    <property type="entry name" value="P-loop containing nucleotide triphosphate hydrolases"/>
    <property type="match status" value="2"/>
</dbReference>
<proteinExistence type="inferred from homology"/>
<evidence type="ECO:0000259" key="12">
    <source>
        <dbReference type="PROSITE" id="PS51194"/>
    </source>
</evidence>
<dbReference type="GO" id="GO:0005829">
    <property type="term" value="C:cytosol"/>
    <property type="evidence" value="ECO:0007669"/>
    <property type="project" value="TreeGrafter"/>
</dbReference>
<comment type="catalytic activity">
    <reaction evidence="7 8">
        <text>ATP + H2O = ADP + phosphate + H(+)</text>
        <dbReference type="Rhea" id="RHEA:13065"/>
        <dbReference type="ChEBI" id="CHEBI:15377"/>
        <dbReference type="ChEBI" id="CHEBI:15378"/>
        <dbReference type="ChEBI" id="CHEBI:30616"/>
        <dbReference type="ChEBI" id="CHEBI:43474"/>
        <dbReference type="ChEBI" id="CHEBI:456216"/>
        <dbReference type="EC" id="3.6.4.13"/>
    </reaction>
</comment>
<dbReference type="InterPro" id="IPR030880">
    <property type="entry name" value="DEAD_helicase_CshA"/>
</dbReference>
<gene>
    <name evidence="8" type="primary">cshA</name>
    <name evidence="14" type="ORF">IV88_GL000533</name>
</gene>
<name>A0A0R2NGM0_9LACO</name>
<evidence type="ECO:0000313" key="14">
    <source>
        <dbReference type="EMBL" id="KRO24967.1"/>
    </source>
</evidence>
<evidence type="ECO:0000256" key="6">
    <source>
        <dbReference type="ARBA" id="ARBA00022884"/>
    </source>
</evidence>
<dbReference type="CDD" id="cd00268">
    <property type="entry name" value="DEADc"/>
    <property type="match status" value="1"/>
</dbReference>
<dbReference type="FunFam" id="3.40.50.300:FF:000108">
    <property type="entry name" value="ATP-dependent RNA helicase RhlE"/>
    <property type="match status" value="1"/>
</dbReference>
<feature type="compositionally biased region" description="Basic and acidic residues" evidence="10">
    <location>
        <begin position="451"/>
        <end position="469"/>
    </location>
</feature>
<dbReference type="InterPro" id="IPR027417">
    <property type="entry name" value="P-loop_NTPase"/>
</dbReference>
<dbReference type="PANTHER" id="PTHR47963">
    <property type="entry name" value="DEAD-BOX ATP-DEPENDENT RNA HELICASE 47, MITOCHONDRIAL"/>
    <property type="match status" value="1"/>
</dbReference>
<dbReference type="GO" id="GO:0016887">
    <property type="term" value="F:ATP hydrolysis activity"/>
    <property type="evidence" value="ECO:0007669"/>
    <property type="project" value="RHEA"/>
</dbReference>
<dbReference type="InterPro" id="IPR014001">
    <property type="entry name" value="Helicase_ATP-bd"/>
</dbReference>
<comment type="similarity">
    <text evidence="8">Belongs to the DEAD box helicase family. CshA subfamily.</text>
</comment>
<dbReference type="Pfam" id="PF00270">
    <property type="entry name" value="DEAD"/>
    <property type="match status" value="1"/>
</dbReference>
<feature type="domain" description="DEAD-box RNA helicase Q" evidence="13">
    <location>
        <begin position="31"/>
        <end position="59"/>
    </location>
</feature>
<keyword evidence="3 8" id="KW-0378">Hydrolase</keyword>
<keyword evidence="1 8" id="KW-0963">Cytoplasm</keyword>
<comment type="function">
    <text evidence="8">DEAD-box RNA helicase possibly involved in RNA degradation. Unwinds dsRNA in both 5'- and 3'-directions, has RNA-dependent ATPase activity.</text>
</comment>